<dbReference type="PANTHER" id="PTHR43130:SF3">
    <property type="entry name" value="HTH-TYPE TRANSCRIPTIONAL REGULATOR RV1931C"/>
    <property type="match status" value="1"/>
</dbReference>
<dbReference type="Gene3D" id="3.40.50.880">
    <property type="match status" value="1"/>
</dbReference>
<dbReference type="SUPFAM" id="SSF52317">
    <property type="entry name" value="Class I glutamine amidotransferase-like"/>
    <property type="match status" value="1"/>
</dbReference>
<feature type="non-terminal residue" evidence="2">
    <location>
        <position position="167"/>
    </location>
</feature>
<organism evidence="2 3">
    <name type="scientific">Nocardiopsis sediminis</name>
    <dbReference type="NCBI Taxonomy" id="1778267"/>
    <lineage>
        <taxon>Bacteria</taxon>
        <taxon>Bacillati</taxon>
        <taxon>Actinomycetota</taxon>
        <taxon>Actinomycetes</taxon>
        <taxon>Streptosporangiales</taxon>
        <taxon>Nocardiopsidaceae</taxon>
        <taxon>Nocardiopsis</taxon>
    </lineage>
</organism>
<dbReference type="InterPro" id="IPR052158">
    <property type="entry name" value="INH-QAR"/>
</dbReference>
<protein>
    <submittedName>
        <fullName evidence="2">DJ-1/PfpI family protein</fullName>
    </submittedName>
</protein>
<dbReference type="InterPro" id="IPR002818">
    <property type="entry name" value="DJ-1/PfpI"/>
</dbReference>
<dbReference type="InterPro" id="IPR029062">
    <property type="entry name" value="Class_I_gatase-like"/>
</dbReference>
<dbReference type="Pfam" id="PF01965">
    <property type="entry name" value="DJ-1_PfpI"/>
    <property type="match status" value="1"/>
</dbReference>
<dbReference type="RefSeq" id="WP_378537774.1">
    <property type="nucleotide sequence ID" value="NZ_JBHSBH010000015.1"/>
</dbReference>
<accession>A0ABV8FW95</accession>
<dbReference type="EMBL" id="JBHSBH010000015">
    <property type="protein sequence ID" value="MFC3999373.1"/>
    <property type="molecule type" value="Genomic_DNA"/>
</dbReference>
<comment type="caution">
    <text evidence="2">The sequence shown here is derived from an EMBL/GenBank/DDBJ whole genome shotgun (WGS) entry which is preliminary data.</text>
</comment>
<dbReference type="Proteomes" id="UP001595847">
    <property type="component" value="Unassembled WGS sequence"/>
</dbReference>
<keyword evidence="3" id="KW-1185">Reference proteome</keyword>
<dbReference type="PANTHER" id="PTHR43130">
    <property type="entry name" value="ARAC-FAMILY TRANSCRIPTIONAL REGULATOR"/>
    <property type="match status" value="1"/>
</dbReference>
<feature type="domain" description="DJ-1/PfpI" evidence="1">
    <location>
        <begin position="6"/>
        <end position="136"/>
    </location>
</feature>
<evidence type="ECO:0000313" key="2">
    <source>
        <dbReference type="EMBL" id="MFC3999373.1"/>
    </source>
</evidence>
<evidence type="ECO:0000313" key="3">
    <source>
        <dbReference type="Proteomes" id="UP001595847"/>
    </source>
</evidence>
<name>A0ABV8FW95_9ACTN</name>
<gene>
    <name evidence="2" type="ORF">ACFOVU_25910</name>
</gene>
<proteinExistence type="predicted"/>
<reference evidence="3" key="1">
    <citation type="journal article" date="2019" name="Int. J. Syst. Evol. Microbiol.">
        <title>The Global Catalogue of Microorganisms (GCM) 10K type strain sequencing project: providing services to taxonomists for standard genome sequencing and annotation.</title>
        <authorList>
            <consortium name="The Broad Institute Genomics Platform"/>
            <consortium name="The Broad Institute Genome Sequencing Center for Infectious Disease"/>
            <person name="Wu L."/>
            <person name="Ma J."/>
        </authorList>
    </citation>
    <scope>NUCLEOTIDE SEQUENCE [LARGE SCALE GENOMIC DNA]</scope>
    <source>
        <strain evidence="3">TBRC 1826</strain>
    </source>
</reference>
<evidence type="ECO:0000259" key="1">
    <source>
        <dbReference type="Pfam" id="PF01965"/>
    </source>
</evidence>
<sequence>MAEPVVGILLFPGVDEADALDPWGVLSYWAAHGAVRSAPRVVAFTRDGAPVECAGGLRVAVDHAASEAPDLAALVHPGGIGAYPLSTDRAHLAWLRRQRERTAILAGVRSGALVLAAAGALRERRATTHWGSLGALARLDGTVAVVADADDDLDRCDVEELRPLGLR</sequence>